<evidence type="ECO:0000256" key="1">
    <source>
        <dbReference type="SAM" id="SignalP"/>
    </source>
</evidence>
<feature type="chain" id="PRO_5006185736" description="DUF6268 domain-containing protein" evidence="1">
    <location>
        <begin position="21"/>
        <end position="280"/>
    </location>
</feature>
<dbReference type="PATRIC" id="fig|362413.3.peg.483"/>
<name>A0A0Q0W8C1_9FLAO</name>
<keyword evidence="1" id="KW-0732">Signal</keyword>
<dbReference type="EMBL" id="JRLF01000010">
    <property type="protein sequence ID" value="KQB40609.1"/>
    <property type="molecule type" value="Genomic_DNA"/>
</dbReference>
<sequence>MKTRFLICSIFLISIFNMKAQENFSVNMSVKTAPTNQIDFNETNISVSFNKKAGSKSTLTNTLEYSNLKVNYELGTYKTYQNLDGFNMIQDKFQFSHELSDRTSLNFSITPMVNFQSNLDASDFSILGSFEIKQQLNSKTNISIGAARATVFGLPKFIPVLALNYRINNENSLLIGFPDSKISYSNNSRNNFSLSNSFNGNFYHLDPQNNLDHNASKVSLSQMTSAIEYERNVDKNWFLNFKAGYDFDKKYNLIDNENHKVYDFNAGNGYVLGIGIKYKQ</sequence>
<evidence type="ECO:0000259" key="2">
    <source>
        <dbReference type="Pfam" id="PF19783"/>
    </source>
</evidence>
<evidence type="ECO:0000313" key="3">
    <source>
        <dbReference type="EMBL" id="KQB40609.1"/>
    </source>
</evidence>
<reference evidence="3 4" key="1">
    <citation type="submission" date="2014-09" db="EMBL/GenBank/DDBJ databases">
        <title>Genome sequence of Flavobacterium aquidurense RC62.</title>
        <authorList>
            <person name="Kim J.F."/>
            <person name="Kwak M.-J."/>
        </authorList>
    </citation>
    <scope>NUCLEOTIDE SEQUENCE [LARGE SCALE GENOMIC DNA]</scope>
    <source>
        <strain evidence="3 4">RC62</strain>
    </source>
</reference>
<proteinExistence type="predicted"/>
<organism evidence="3 4">
    <name type="scientific">Flavobacterium aquidurense</name>
    <dbReference type="NCBI Taxonomy" id="362413"/>
    <lineage>
        <taxon>Bacteria</taxon>
        <taxon>Pseudomonadati</taxon>
        <taxon>Bacteroidota</taxon>
        <taxon>Flavobacteriia</taxon>
        <taxon>Flavobacteriales</taxon>
        <taxon>Flavobacteriaceae</taxon>
        <taxon>Flavobacterium</taxon>
    </lineage>
</organism>
<feature type="domain" description="DUF6268" evidence="2">
    <location>
        <begin position="44"/>
        <end position="279"/>
    </location>
</feature>
<evidence type="ECO:0000313" key="4">
    <source>
        <dbReference type="Proteomes" id="UP000050443"/>
    </source>
</evidence>
<dbReference type="STRING" id="362413.RC62_504"/>
<feature type="signal peptide" evidence="1">
    <location>
        <begin position="1"/>
        <end position="20"/>
    </location>
</feature>
<dbReference type="Pfam" id="PF19783">
    <property type="entry name" value="DUF6268"/>
    <property type="match status" value="1"/>
</dbReference>
<comment type="caution">
    <text evidence="3">The sequence shown here is derived from an EMBL/GenBank/DDBJ whole genome shotgun (WGS) entry which is preliminary data.</text>
</comment>
<protein>
    <recommendedName>
        <fullName evidence="2">DUF6268 domain-containing protein</fullName>
    </recommendedName>
</protein>
<dbReference type="OrthoDB" id="1375732at2"/>
<dbReference type="Proteomes" id="UP000050443">
    <property type="component" value="Unassembled WGS sequence"/>
</dbReference>
<accession>A0A0Q0W8C1</accession>
<dbReference type="AlphaFoldDB" id="A0A0Q0W8C1"/>
<dbReference type="InterPro" id="IPR046235">
    <property type="entry name" value="DUF6268"/>
</dbReference>
<gene>
    <name evidence="3" type="ORF">RC62_504</name>
</gene>